<keyword evidence="3" id="KW-1185">Reference proteome</keyword>
<feature type="region of interest" description="Disordered" evidence="1">
    <location>
        <begin position="37"/>
        <end position="60"/>
    </location>
</feature>
<protein>
    <submittedName>
        <fullName evidence="2">Uncharacterized protein</fullName>
    </submittedName>
</protein>
<proteinExistence type="predicted"/>
<evidence type="ECO:0000313" key="3">
    <source>
        <dbReference type="Proteomes" id="UP001501581"/>
    </source>
</evidence>
<gene>
    <name evidence="2" type="ORF">GCM10009668_09810</name>
</gene>
<evidence type="ECO:0000313" key="2">
    <source>
        <dbReference type="EMBL" id="GAA1095687.1"/>
    </source>
</evidence>
<name>A0ABP4EAP6_9ACTN</name>
<dbReference type="Proteomes" id="UP001501581">
    <property type="component" value="Unassembled WGS sequence"/>
</dbReference>
<reference evidence="3" key="1">
    <citation type="journal article" date="2019" name="Int. J. Syst. Evol. Microbiol.">
        <title>The Global Catalogue of Microorganisms (GCM) 10K type strain sequencing project: providing services to taxonomists for standard genome sequencing and annotation.</title>
        <authorList>
            <consortium name="The Broad Institute Genomics Platform"/>
            <consortium name="The Broad Institute Genome Sequencing Center for Infectious Disease"/>
            <person name="Wu L."/>
            <person name="Ma J."/>
        </authorList>
    </citation>
    <scope>NUCLEOTIDE SEQUENCE [LARGE SCALE GENOMIC DNA]</scope>
    <source>
        <strain evidence="3">JCM 13008</strain>
    </source>
</reference>
<evidence type="ECO:0000256" key="1">
    <source>
        <dbReference type="SAM" id="MobiDB-lite"/>
    </source>
</evidence>
<feature type="compositionally biased region" description="Basic and acidic residues" evidence="1">
    <location>
        <begin position="40"/>
        <end position="54"/>
    </location>
</feature>
<dbReference type="EMBL" id="BAAALG010000003">
    <property type="protein sequence ID" value="GAA1095687.1"/>
    <property type="molecule type" value="Genomic_DNA"/>
</dbReference>
<organism evidence="2 3">
    <name type="scientific">Nocardioides dubius</name>
    <dbReference type="NCBI Taxonomy" id="317019"/>
    <lineage>
        <taxon>Bacteria</taxon>
        <taxon>Bacillati</taxon>
        <taxon>Actinomycetota</taxon>
        <taxon>Actinomycetes</taxon>
        <taxon>Propionibacteriales</taxon>
        <taxon>Nocardioidaceae</taxon>
        <taxon>Nocardioides</taxon>
    </lineage>
</organism>
<accession>A0ABP4EAP6</accession>
<comment type="caution">
    <text evidence="2">The sequence shown here is derived from an EMBL/GenBank/DDBJ whole genome shotgun (WGS) entry which is preliminary data.</text>
</comment>
<sequence length="60" mass="6422">MCRTVHLVRELSPEVKTHLAVAGSSLLQAAAALLATAVPEESKRSGESVEHIDLDGDWPE</sequence>